<evidence type="ECO:0000256" key="3">
    <source>
        <dbReference type="ARBA" id="ARBA00035365"/>
    </source>
</evidence>
<proteinExistence type="inferred from homology"/>
<dbReference type="InterPro" id="IPR035980">
    <property type="entry name" value="Ribosomal_bS6_sf"/>
</dbReference>
<dbReference type="GO" id="GO:0070181">
    <property type="term" value="F:small ribosomal subunit rRNA binding"/>
    <property type="evidence" value="ECO:0007669"/>
    <property type="project" value="TreeGrafter"/>
</dbReference>
<feature type="region of interest" description="Disordered" evidence="4">
    <location>
        <begin position="121"/>
        <end position="146"/>
    </location>
</feature>
<dbReference type="AlphaFoldDB" id="A0A2R5LD59"/>
<dbReference type="KEGG" id="oti:135388103"/>
<protein>
    <recommendedName>
        <fullName evidence="2">Small ribosomal subunit protein bS6m</fullName>
    </recommendedName>
    <alternativeName>
        <fullName evidence="3">28S ribosomal protein S6, mitochondrial</fullName>
    </alternativeName>
</protein>
<dbReference type="GeneID" id="135388103"/>
<dbReference type="GO" id="GO:0003735">
    <property type="term" value="F:structural constituent of ribosome"/>
    <property type="evidence" value="ECO:0007669"/>
    <property type="project" value="InterPro"/>
</dbReference>
<evidence type="ECO:0000256" key="1">
    <source>
        <dbReference type="ARBA" id="ARBA00009512"/>
    </source>
</evidence>
<dbReference type="PANTHER" id="PTHR21011:SF1">
    <property type="entry name" value="SMALL RIBOSOMAL SUBUNIT PROTEIN BS6M"/>
    <property type="match status" value="1"/>
</dbReference>
<accession>A0A2R5LD59</accession>
<dbReference type="EMBL" id="GGLE01003338">
    <property type="protein sequence ID" value="MBY07464.1"/>
    <property type="molecule type" value="Transcribed_RNA"/>
</dbReference>
<name>A0A2R5LD59_9ACAR</name>
<dbReference type="CDD" id="cd15465">
    <property type="entry name" value="bS6_mito"/>
    <property type="match status" value="1"/>
</dbReference>
<keyword evidence="5" id="KW-0687">Ribonucleoprotein</keyword>
<dbReference type="PANTHER" id="PTHR21011">
    <property type="entry name" value="MITOCHONDRIAL 28S RIBOSOMAL PROTEIN S6"/>
    <property type="match status" value="1"/>
</dbReference>
<dbReference type="GO" id="GO:0005763">
    <property type="term" value="C:mitochondrial small ribosomal subunit"/>
    <property type="evidence" value="ECO:0007669"/>
    <property type="project" value="TreeGrafter"/>
</dbReference>
<comment type="similarity">
    <text evidence="1">Belongs to the bacterial ribosomal protein bS6 family.</text>
</comment>
<dbReference type="GO" id="GO:0006412">
    <property type="term" value="P:translation"/>
    <property type="evidence" value="ECO:0007669"/>
    <property type="project" value="InterPro"/>
</dbReference>
<organism evidence="5">
    <name type="scientific">Ornithodoros turicata</name>
    <dbReference type="NCBI Taxonomy" id="34597"/>
    <lineage>
        <taxon>Eukaryota</taxon>
        <taxon>Metazoa</taxon>
        <taxon>Ecdysozoa</taxon>
        <taxon>Arthropoda</taxon>
        <taxon>Chelicerata</taxon>
        <taxon>Arachnida</taxon>
        <taxon>Acari</taxon>
        <taxon>Parasitiformes</taxon>
        <taxon>Ixodida</taxon>
        <taxon>Ixodoidea</taxon>
        <taxon>Argasidae</taxon>
        <taxon>Ornithodorinae</taxon>
        <taxon>Ornithodoros</taxon>
    </lineage>
</organism>
<dbReference type="Gene3D" id="3.30.70.60">
    <property type="match status" value="1"/>
</dbReference>
<reference evidence="5" key="1">
    <citation type="submission" date="2018-03" db="EMBL/GenBank/DDBJ databases">
        <title>The relapsing fever spirochete Borrelia turicatae persists in the highly oxidative environment of its soft-bodied tick vector.</title>
        <authorList>
            <person name="Bourret T.J."/>
            <person name="Boyle W.K."/>
            <person name="Valenzuela J.G."/>
            <person name="Oliveira F."/>
            <person name="Lopez J.E."/>
        </authorList>
    </citation>
    <scope>NUCLEOTIDE SEQUENCE</scope>
    <source>
        <strain evidence="5">Kansas strain/isolate</strain>
        <tissue evidence="5">Salivary glands</tissue>
    </source>
</reference>
<dbReference type="Pfam" id="PF01250">
    <property type="entry name" value="Ribosomal_S6"/>
    <property type="match status" value="1"/>
</dbReference>
<keyword evidence="5" id="KW-0689">Ribosomal protein</keyword>
<sequence>MPCYELTLIMRTMAKPDLISALKRTGEFILKNGAVLRKIENLGTKDLPMKMYRHGNTYTSGSYYLFTFDASLDMRRNLVDELRRDVDIIRNAIVSQSPGKPFECTLDDELLPPAYRPSVKKLMEEAKDDKRKKKKPTVWNLPDAPL</sequence>
<evidence type="ECO:0000256" key="4">
    <source>
        <dbReference type="SAM" id="MobiDB-lite"/>
    </source>
</evidence>
<evidence type="ECO:0000313" key="5">
    <source>
        <dbReference type="EMBL" id="MBY07464.1"/>
    </source>
</evidence>
<dbReference type="CTD" id="64968"/>
<dbReference type="RefSeq" id="XP_064473495.1">
    <property type="nucleotide sequence ID" value="XM_064617425.1"/>
</dbReference>
<evidence type="ECO:0000256" key="2">
    <source>
        <dbReference type="ARBA" id="ARBA00035170"/>
    </source>
</evidence>
<dbReference type="InterPro" id="IPR000529">
    <property type="entry name" value="Ribosomal_bS6"/>
</dbReference>
<dbReference type="InterPro" id="IPR014717">
    <property type="entry name" value="Transl_elong_EF1B/ribsomal_bS6"/>
</dbReference>
<dbReference type="SUPFAM" id="SSF54995">
    <property type="entry name" value="Ribosomal protein S6"/>
    <property type="match status" value="1"/>
</dbReference>